<feature type="transmembrane region" description="Helical" evidence="5">
    <location>
        <begin position="54"/>
        <end position="73"/>
    </location>
</feature>
<evidence type="ECO:0000256" key="3">
    <source>
        <dbReference type="ARBA" id="ARBA00022989"/>
    </source>
</evidence>
<comment type="subcellular location">
    <subcellularLocation>
        <location evidence="1">Cell membrane</location>
        <topology evidence="1">Multi-pass membrane protein</topology>
    </subcellularLocation>
</comment>
<evidence type="ECO:0000313" key="7">
    <source>
        <dbReference type="EMBL" id="RIX27298.1"/>
    </source>
</evidence>
<feature type="transmembrane region" description="Helical" evidence="5">
    <location>
        <begin position="131"/>
        <end position="153"/>
    </location>
</feature>
<accession>A0A418PYY5</accession>
<sequence>MAPGVVRCKGDCLGRQPSIRSTPNISFVPGVSMSLSISRAWDEARAALAHNRRLLTPVALGLVLVPAVISSMVEPRTVPGEQPEPGAWMWITLAMIIIMLTGQLAIAMLTNGWQGSVGEAIRRAIKRLPTLIMSALLVMVPLVLILSVILALVGLSTGGDGEFSAEALNPAGWMVMLVGLIALLAIGVRLMPLVVIIASGDEGPIDSIKRAFELTRGHFWKLLGFMLLVTIAFLIVAAAVGAVFGSLIAFLLGAPEPWSVSLLLVALAAGLVQAAFVTIYTAMLARITAQLSTRHIHVPDTGRE</sequence>
<keyword evidence="2 5" id="KW-0812">Transmembrane</keyword>
<feature type="transmembrane region" description="Helical" evidence="5">
    <location>
        <begin position="219"/>
        <end position="252"/>
    </location>
</feature>
<dbReference type="GO" id="GO:0005886">
    <property type="term" value="C:plasma membrane"/>
    <property type="evidence" value="ECO:0007669"/>
    <property type="project" value="UniProtKB-SubCell"/>
</dbReference>
<feature type="domain" description="DUF7847" evidence="6">
    <location>
        <begin position="47"/>
        <end position="286"/>
    </location>
</feature>
<dbReference type="GO" id="GO:0005524">
    <property type="term" value="F:ATP binding"/>
    <property type="evidence" value="ECO:0007669"/>
    <property type="project" value="InterPro"/>
</dbReference>
<proteinExistence type="predicted"/>
<evidence type="ECO:0000259" key="6">
    <source>
        <dbReference type="Pfam" id="PF25231"/>
    </source>
</evidence>
<evidence type="ECO:0000256" key="5">
    <source>
        <dbReference type="SAM" id="Phobius"/>
    </source>
</evidence>
<keyword evidence="8" id="KW-1185">Reference proteome</keyword>
<feature type="transmembrane region" description="Helical" evidence="5">
    <location>
        <begin position="173"/>
        <end position="198"/>
    </location>
</feature>
<dbReference type="EMBL" id="QXTF01000003">
    <property type="protein sequence ID" value="RIX27298.1"/>
    <property type="molecule type" value="Genomic_DNA"/>
</dbReference>
<reference evidence="7 8" key="1">
    <citation type="submission" date="2018-09" db="EMBL/GenBank/DDBJ databases">
        <title>Sphingomonas sp. DAC4.</title>
        <authorList>
            <person name="Seo T."/>
        </authorList>
    </citation>
    <scope>NUCLEOTIDE SEQUENCE [LARGE SCALE GENOMIC DNA]</scope>
    <source>
        <strain evidence="7 8">DAC4</strain>
    </source>
</reference>
<dbReference type="Proteomes" id="UP000285023">
    <property type="component" value="Unassembled WGS sequence"/>
</dbReference>
<keyword evidence="3 5" id="KW-1133">Transmembrane helix</keyword>
<feature type="transmembrane region" description="Helical" evidence="5">
    <location>
        <begin position="88"/>
        <end position="110"/>
    </location>
</feature>
<evidence type="ECO:0000256" key="2">
    <source>
        <dbReference type="ARBA" id="ARBA00022692"/>
    </source>
</evidence>
<protein>
    <recommendedName>
        <fullName evidence="6">DUF7847 domain-containing protein</fullName>
    </recommendedName>
</protein>
<evidence type="ECO:0000256" key="4">
    <source>
        <dbReference type="ARBA" id="ARBA00023136"/>
    </source>
</evidence>
<dbReference type="InterPro" id="IPR057169">
    <property type="entry name" value="DUF7847"/>
</dbReference>
<organism evidence="7 8">
    <name type="scientific">Sphingomonas edaphi</name>
    <dbReference type="NCBI Taxonomy" id="2315689"/>
    <lineage>
        <taxon>Bacteria</taxon>
        <taxon>Pseudomonadati</taxon>
        <taxon>Pseudomonadota</taxon>
        <taxon>Alphaproteobacteria</taxon>
        <taxon>Sphingomonadales</taxon>
        <taxon>Sphingomonadaceae</taxon>
        <taxon>Sphingomonas</taxon>
    </lineage>
</organism>
<gene>
    <name evidence="7" type="ORF">D3M59_09590</name>
</gene>
<evidence type="ECO:0000313" key="8">
    <source>
        <dbReference type="Proteomes" id="UP000285023"/>
    </source>
</evidence>
<comment type="caution">
    <text evidence="7">The sequence shown here is derived from an EMBL/GenBank/DDBJ whole genome shotgun (WGS) entry which is preliminary data.</text>
</comment>
<name>A0A418PYY5_9SPHN</name>
<feature type="transmembrane region" description="Helical" evidence="5">
    <location>
        <begin position="258"/>
        <end position="285"/>
    </location>
</feature>
<dbReference type="SUPFAM" id="SSF90123">
    <property type="entry name" value="ABC transporter transmembrane region"/>
    <property type="match status" value="1"/>
</dbReference>
<dbReference type="AlphaFoldDB" id="A0A418PYY5"/>
<dbReference type="InterPro" id="IPR036640">
    <property type="entry name" value="ABC1_TM_sf"/>
</dbReference>
<dbReference type="Pfam" id="PF25231">
    <property type="entry name" value="DUF7847"/>
    <property type="match status" value="1"/>
</dbReference>
<keyword evidence="4 5" id="KW-0472">Membrane</keyword>
<evidence type="ECO:0000256" key="1">
    <source>
        <dbReference type="ARBA" id="ARBA00004651"/>
    </source>
</evidence>